<evidence type="ECO:0000313" key="7">
    <source>
        <dbReference type="Proteomes" id="UP000037122"/>
    </source>
</evidence>
<name>A0A0L0NUN6_CANAR</name>
<comment type="caution">
    <text evidence="6">The sequence shown here is derived from an EMBL/GenBank/DDBJ whole genome shotgun (WGS) entry which is preliminary data.</text>
</comment>
<evidence type="ECO:0000256" key="1">
    <source>
        <dbReference type="ARBA" id="ARBA00004123"/>
    </source>
</evidence>
<dbReference type="VEuPathDB" id="FungiDB:QG37_06153"/>
<proteinExistence type="predicted"/>
<dbReference type="EMBL" id="LGST01000041">
    <property type="protein sequence ID" value="KND97743.1"/>
    <property type="molecule type" value="Genomic_DNA"/>
</dbReference>
<keyword evidence="3" id="KW-0539">Nucleus</keyword>
<sequence>MERKAFLDQEPPPGYVAGVGRGAIGFTTSADTGPVRFESHFGTEDDRLIDSSEHGVLLLRGNTDEDDEADKIYEAIEKRLEGRRKRKEPEDTKENGVVTIETGTGIITSEFQLLKSQLALVTAQEWENLPEVGDLTRKNKRQRILEQQSQRTYAAPDVLIASTGSGFRASGDDKDKENDDRDALLEELDQDAALRVDLERSRQILASLRKTEPHKADLWISSARLEEQARNLEQAKKLIVEGCNRVPHSELVWLESLKIHRKSSESTKLCKYIVNEALRLNSKSEKLWFEAVNLENPADVLSRKRILMKALEFLPSNVRLWKALIDLEEDRQDAKRLLQKATELCPEEWELWQALLELSDYSESKKVLNSARKQLPQNPHIWVAALKLEEREDAGVSEQKLSKMLSKGIKELSKHDSAKEVLFWLDEAATAELEGLKTTAKAILNNYYDGLPEGEMRISEVFTSAEKLNKLSASTCVVQAYDLLTQEFPHDINCWSMLFTSLRNEENLDKERVYRFYEKAVESNPNLEVLRLMYAKDAWIACLDISHAREVLIKAEEEFEKSEKIQLARFKLETKTLNFETAFNFLRNALDSSPETSVRLWYKYIHLLRFCQFKLFEFASRISILDVCDESLSIFKENFKLYLQKAQILEEMQDLHKAREVLSIGSRQCPSSIEIPINLAKIDIKLEAPARARSILDKAILDHPKSADLWVAKIDLEMGQGDMITARQLVNKSRQLFSSAPAIWIHFLKMIPKMSHRKNAFLDALKSTNNAPEILLTIGVFFWLDGQFTKAHAWFNRALNADSLNGDAWGWAYCFYEKNHSDKDQNELVKQLEKQFDQVKKGHTWILVVKNYKNFDKSPRDILVLVAHELLKTKLVN</sequence>
<gene>
    <name evidence="6" type="ORF">QG37_06153</name>
</gene>
<evidence type="ECO:0000256" key="2">
    <source>
        <dbReference type="ARBA" id="ARBA00022737"/>
    </source>
</evidence>
<dbReference type="SMART" id="SM00386">
    <property type="entry name" value="HAT"/>
    <property type="match status" value="8"/>
</dbReference>
<feature type="domain" description="PRP1 splicing factor N-terminal" evidence="5">
    <location>
        <begin position="11"/>
        <end position="138"/>
    </location>
</feature>
<keyword evidence="2" id="KW-0677">Repeat</keyword>
<dbReference type="SUPFAM" id="SSF48452">
    <property type="entry name" value="TPR-like"/>
    <property type="match status" value="3"/>
</dbReference>
<dbReference type="VEuPathDB" id="FungiDB:CJJ07_002405"/>
<dbReference type="Pfam" id="PF06424">
    <property type="entry name" value="PRP1_N"/>
    <property type="match status" value="1"/>
</dbReference>
<dbReference type="InterPro" id="IPR010491">
    <property type="entry name" value="PRP1_N"/>
</dbReference>
<organism evidence="6 7">
    <name type="scientific">Candidozyma auris</name>
    <name type="common">Yeast</name>
    <name type="synonym">Candida auris</name>
    <dbReference type="NCBI Taxonomy" id="498019"/>
    <lineage>
        <taxon>Eukaryota</taxon>
        <taxon>Fungi</taxon>
        <taxon>Dikarya</taxon>
        <taxon>Ascomycota</taxon>
        <taxon>Saccharomycotina</taxon>
        <taxon>Pichiomycetes</taxon>
        <taxon>Metschnikowiaceae</taxon>
        <taxon>Candidozyma</taxon>
    </lineage>
</organism>
<comment type="subcellular location">
    <subcellularLocation>
        <location evidence="1">Nucleus</location>
    </subcellularLocation>
</comment>
<dbReference type="GO" id="GO:0005634">
    <property type="term" value="C:nucleus"/>
    <property type="evidence" value="ECO:0007669"/>
    <property type="project" value="UniProtKB-ARBA"/>
</dbReference>
<dbReference type="InterPro" id="IPR045075">
    <property type="entry name" value="Syf1-like"/>
</dbReference>
<accession>A0A0L0NUN6</accession>
<dbReference type="PANTHER" id="PTHR11246">
    <property type="entry name" value="PRE-MRNA SPLICING FACTOR"/>
    <property type="match status" value="1"/>
</dbReference>
<reference evidence="7" key="1">
    <citation type="journal article" date="2015" name="BMC Genomics">
        <title>Draft genome of a commonly misdiagnosed multidrug resistant pathogen Candida auris.</title>
        <authorList>
            <person name="Chatterjee S."/>
            <person name="Alampalli S.V."/>
            <person name="Nageshan R.K."/>
            <person name="Chettiar S.T."/>
            <person name="Joshi S."/>
            <person name="Tatu U.S."/>
        </authorList>
    </citation>
    <scope>NUCLEOTIDE SEQUENCE [LARGE SCALE GENOMIC DNA]</scope>
    <source>
        <strain evidence="7">6684</strain>
    </source>
</reference>
<dbReference type="VEuPathDB" id="FungiDB:CJI97_002049"/>
<dbReference type="Proteomes" id="UP000037122">
    <property type="component" value="Unassembled WGS sequence"/>
</dbReference>
<dbReference type="InterPro" id="IPR011990">
    <property type="entry name" value="TPR-like_helical_dom_sf"/>
</dbReference>
<dbReference type="GO" id="GO:0000398">
    <property type="term" value="P:mRNA splicing, via spliceosome"/>
    <property type="evidence" value="ECO:0007669"/>
    <property type="project" value="InterPro"/>
</dbReference>
<evidence type="ECO:0000313" key="6">
    <source>
        <dbReference type="EMBL" id="KND97743.1"/>
    </source>
</evidence>
<evidence type="ECO:0000256" key="3">
    <source>
        <dbReference type="ARBA" id="ARBA00023242"/>
    </source>
</evidence>
<dbReference type="Gene3D" id="1.25.40.10">
    <property type="entry name" value="Tetratricopeptide repeat domain"/>
    <property type="match status" value="4"/>
</dbReference>
<evidence type="ECO:0000256" key="4">
    <source>
        <dbReference type="SAM" id="MobiDB-lite"/>
    </source>
</evidence>
<dbReference type="InterPro" id="IPR003107">
    <property type="entry name" value="HAT"/>
</dbReference>
<dbReference type="VEuPathDB" id="FungiDB:CJI96_0005057"/>
<dbReference type="VEuPathDB" id="FungiDB:CJJ09_005595"/>
<dbReference type="VEuPathDB" id="FungiDB:CJJ09_005596"/>
<feature type="region of interest" description="Disordered" evidence="4">
    <location>
        <begin position="1"/>
        <end position="21"/>
    </location>
</feature>
<dbReference type="AlphaFoldDB" id="A0A0L0NUN6"/>
<evidence type="ECO:0000259" key="5">
    <source>
        <dbReference type="Pfam" id="PF06424"/>
    </source>
</evidence>
<dbReference type="PANTHER" id="PTHR11246:SF1">
    <property type="entry name" value="PRE-MRNA-PROCESSING FACTOR 6"/>
    <property type="match status" value="1"/>
</dbReference>
<protein>
    <recommendedName>
        <fullName evidence="5">PRP1 splicing factor N-terminal domain-containing protein</fullName>
    </recommendedName>
</protein>
<dbReference type="VEuPathDB" id="FungiDB:B9J08_002504"/>